<accession>A0A9X2WGY0</accession>
<keyword evidence="1" id="KW-0812">Transmembrane</keyword>
<evidence type="ECO:0000256" key="2">
    <source>
        <dbReference type="SAM" id="SignalP"/>
    </source>
</evidence>
<sequence length="218" mass="23032">MKLFLNVMFLLMAAASQAEILKIAELDRDGVRWLVVSADQLKPLYGIDVEMTFSSDSLELVATSAEQGAAPVVPGELFGGGTFTIVNRADIRAGKIRYAASVLNPAPEISGSGVLFSVPFRAKGKDAGEFAIVSAEAGTRDGVKRSLPLVAPVQVLPPRSVPTSAAEKAGYALPFEVAADSGSLPVWLVAVVGAVLCILILLAVLLFRRIRQLEQQQG</sequence>
<dbReference type="EMBL" id="JAOANI010000028">
    <property type="protein sequence ID" value="MCT7360262.1"/>
    <property type="molecule type" value="Genomic_DNA"/>
</dbReference>
<keyword evidence="2" id="KW-0732">Signal</keyword>
<feature type="transmembrane region" description="Helical" evidence="1">
    <location>
        <begin position="184"/>
        <end position="207"/>
    </location>
</feature>
<dbReference type="RefSeq" id="WP_260977105.1">
    <property type="nucleotide sequence ID" value="NZ_JAOANI010000028.1"/>
</dbReference>
<keyword evidence="1" id="KW-0472">Membrane</keyword>
<keyword evidence="1" id="KW-1133">Transmembrane helix</keyword>
<protein>
    <submittedName>
        <fullName evidence="3">Cohesin domain-containing protein</fullName>
    </submittedName>
</protein>
<dbReference type="AlphaFoldDB" id="A0A9X2WGY0"/>
<dbReference type="InterPro" id="IPR008965">
    <property type="entry name" value="CBM2/CBM3_carb-bd_dom_sf"/>
</dbReference>
<reference evidence="3" key="1">
    <citation type="journal article" date="2022" name="Front. Microbiol.">
        <title>Genome-based taxonomic rearrangement of Oceanobacter-related bacteria including the description of Thalassolituus hydrocarbonoclasticus sp. nov. and Thalassolituus pacificus sp. nov. and emended description of the genus Thalassolituus.</title>
        <authorList>
            <person name="Dong C."/>
            <person name="Wei L."/>
            <person name="Wang J."/>
            <person name="Lai Q."/>
            <person name="Huang Z."/>
            <person name="Shao Z."/>
        </authorList>
    </citation>
    <scope>NUCLEOTIDE SEQUENCE</scope>
    <source>
        <strain evidence="3">59MF3M-4</strain>
    </source>
</reference>
<reference evidence="3" key="2">
    <citation type="submission" date="2022-08" db="EMBL/GenBank/DDBJ databases">
        <authorList>
            <person name="Dong C."/>
        </authorList>
    </citation>
    <scope>NUCLEOTIDE SEQUENCE</scope>
    <source>
        <strain evidence="3">59MF3M-4</strain>
    </source>
</reference>
<keyword evidence="4" id="KW-1185">Reference proteome</keyword>
<organism evidence="3 4">
    <name type="scientific">Thalassolituus pacificus</name>
    <dbReference type="NCBI Taxonomy" id="2975440"/>
    <lineage>
        <taxon>Bacteria</taxon>
        <taxon>Pseudomonadati</taxon>
        <taxon>Pseudomonadota</taxon>
        <taxon>Gammaproteobacteria</taxon>
        <taxon>Oceanospirillales</taxon>
        <taxon>Oceanospirillaceae</taxon>
        <taxon>Thalassolituus</taxon>
    </lineage>
</organism>
<feature type="chain" id="PRO_5040946213" evidence="2">
    <location>
        <begin position="19"/>
        <end position="218"/>
    </location>
</feature>
<dbReference type="SUPFAM" id="SSF49384">
    <property type="entry name" value="Carbohydrate-binding domain"/>
    <property type="match status" value="1"/>
</dbReference>
<dbReference type="GO" id="GO:0030246">
    <property type="term" value="F:carbohydrate binding"/>
    <property type="evidence" value="ECO:0007669"/>
    <property type="project" value="InterPro"/>
</dbReference>
<gene>
    <name evidence="3" type="ORF">NYR02_14670</name>
</gene>
<proteinExistence type="predicted"/>
<dbReference type="CDD" id="cd08547">
    <property type="entry name" value="Type_II_cohesin"/>
    <property type="match status" value="1"/>
</dbReference>
<evidence type="ECO:0000256" key="1">
    <source>
        <dbReference type="SAM" id="Phobius"/>
    </source>
</evidence>
<name>A0A9X2WGY0_9GAMM</name>
<dbReference type="Gene3D" id="2.60.40.680">
    <property type="match status" value="1"/>
</dbReference>
<comment type="caution">
    <text evidence="3">The sequence shown here is derived from an EMBL/GenBank/DDBJ whole genome shotgun (WGS) entry which is preliminary data.</text>
</comment>
<dbReference type="Proteomes" id="UP001147830">
    <property type="component" value="Unassembled WGS sequence"/>
</dbReference>
<evidence type="ECO:0000313" key="4">
    <source>
        <dbReference type="Proteomes" id="UP001147830"/>
    </source>
</evidence>
<evidence type="ECO:0000313" key="3">
    <source>
        <dbReference type="EMBL" id="MCT7360262.1"/>
    </source>
</evidence>
<feature type="signal peptide" evidence="2">
    <location>
        <begin position="1"/>
        <end position="18"/>
    </location>
</feature>